<dbReference type="PROSITE" id="PS50005">
    <property type="entry name" value="TPR"/>
    <property type="match status" value="4"/>
</dbReference>
<feature type="repeat" description="TPR" evidence="3">
    <location>
        <begin position="236"/>
        <end position="269"/>
    </location>
</feature>
<organism evidence="5 6">
    <name type="scientific">Tepiditoga spiralis</name>
    <dbReference type="NCBI Taxonomy" id="2108365"/>
    <lineage>
        <taxon>Bacteria</taxon>
        <taxon>Thermotogati</taxon>
        <taxon>Thermotogota</taxon>
        <taxon>Thermotogae</taxon>
        <taxon>Petrotogales</taxon>
        <taxon>Petrotogaceae</taxon>
        <taxon>Tepiditoga</taxon>
    </lineage>
</organism>
<dbReference type="EMBL" id="AP018712">
    <property type="protein sequence ID" value="BBE30162.1"/>
    <property type="molecule type" value="Genomic_DNA"/>
</dbReference>
<reference evidence="5 6" key="1">
    <citation type="submission" date="2018-06" db="EMBL/GenBank/DDBJ databases">
        <title>Genome sequencing of Oceanotoga sp. sy52.</title>
        <authorList>
            <person name="Mori K."/>
        </authorList>
    </citation>
    <scope>NUCLEOTIDE SEQUENCE [LARGE SCALE GENOMIC DNA]</scope>
    <source>
        <strain evidence="6">sy52</strain>
    </source>
</reference>
<protein>
    <recommendedName>
        <fullName evidence="4">Tetratricopeptide repeat protein 21A/21B C-terminal ARM domain-containing protein</fullName>
    </recommendedName>
</protein>
<keyword evidence="6" id="KW-1185">Reference proteome</keyword>
<name>A0A7G1G823_9BACT</name>
<evidence type="ECO:0000256" key="2">
    <source>
        <dbReference type="ARBA" id="ARBA00022803"/>
    </source>
</evidence>
<evidence type="ECO:0000313" key="5">
    <source>
        <dbReference type="EMBL" id="BBE30162.1"/>
    </source>
</evidence>
<dbReference type="Gene3D" id="1.25.40.10">
    <property type="entry name" value="Tetratricopeptide repeat domain"/>
    <property type="match status" value="2"/>
</dbReference>
<evidence type="ECO:0000313" key="6">
    <source>
        <dbReference type="Proteomes" id="UP000516361"/>
    </source>
</evidence>
<feature type="repeat" description="TPR" evidence="3">
    <location>
        <begin position="134"/>
        <end position="167"/>
    </location>
</feature>
<sequence>MKPKYSIIYIDLKPDYAKLHNLPIKLPVLLEDFQKASKTNKLPLDIILRGLEAANEVSKDDYYRSYLVFYYFEAFKMNLEKDLTLAKKYLEKAKETSYDYRYHFYNALYLKKIKEVELSEFEFKQSISMNGNFAYSYYELGNLMFERKIYDEAFEYYQKAIDVNREFVLPNLKIADVYAENGRFTEALEYLKKCLDMDKNFIPAYQRIGVIFNQIQRFIDSVNFHEKALKLDSKNFELYYNYAYALSKLGRHRDAIKALEKAAELNKKDYIFHELSLEYKNIGEYILAFETEKKAFELATDKNKELIRITLLKLSTIMEDEELFFKLYNENEDLKNNYKTFKMIFELSSGNIEEAIKDLSFLNTEGLFLSLPYRLQNIEQFVEKLEKNVNKDIEKSIFESFNEEGILIPELLAEKLKENKFNGTHIGWLKEKNTDSKMMPNGLEIITNSLLLSGFNYGLSERISTVLSKYLWKDGLGIAFGRILLRIYQDRIFGENSTVEVFVQNTIEEIKDLSFKFAKVLSEYESYFMDFDTLLEIKIKSFEDALKVLISGMTLNLSLQEILDSEFNDDKIKELLRFLVVIDF</sequence>
<feature type="repeat" description="TPR" evidence="3">
    <location>
        <begin position="202"/>
        <end position="235"/>
    </location>
</feature>
<keyword evidence="1" id="KW-0677">Repeat</keyword>
<dbReference type="SUPFAM" id="SSF48452">
    <property type="entry name" value="TPR-like"/>
    <property type="match status" value="2"/>
</dbReference>
<feature type="domain" description="Tetratricopeptide repeat protein 21A/21B C-terminal ARM" evidence="4">
    <location>
        <begin position="172"/>
        <end position="258"/>
    </location>
</feature>
<dbReference type="InParanoid" id="A0A7G1G823"/>
<feature type="repeat" description="TPR" evidence="3">
    <location>
        <begin position="168"/>
        <end position="201"/>
    </location>
</feature>
<dbReference type="InterPro" id="IPR019734">
    <property type="entry name" value="TPR_rpt"/>
</dbReference>
<dbReference type="InterPro" id="IPR011990">
    <property type="entry name" value="TPR-like_helical_dom_sf"/>
</dbReference>
<proteinExistence type="predicted"/>
<dbReference type="PANTHER" id="PTHR44227:SF3">
    <property type="entry name" value="PROTEIN O-MANNOSYL-TRANSFERASE TMTC4"/>
    <property type="match status" value="1"/>
</dbReference>
<dbReference type="Pfam" id="PF25063">
    <property type="entry name" value="ARM_TT21_C"/>
    <property type="match status" value="1"/>
</dbReference>
<dbReference type="PANTHER" id="PTHR44227">
    <property type="match status" value="1"/>
</dbReference>
<keyword evidence="2 3" id="KW-0802">TPR repeat</keyword>
<evidence type="ECO:0000256" key="3">
    <source>
        <dbReference type="PROSITE-ProRule" id="PRU00339"/>
    </source>
</evidence>
<dbReference type="InterPro" id="IPR052346">
    <property type="entry name" value="O-mannosyl-transferase_TMTC"/>
</dbReference>
<dbReference type="Proteomes" id="UP000516361">
    <property type="component" value="Chromosome"/>
</dbReference>
<dbReference type="PROSITE" id="PS50293">
    <property type="entry name" value="TPR_REGION"/>
    <property type="match status" value="1"/>
</dbReference>
<dbReference type="AlphaFoldDB" id="A0A7G1G823"/>
<dbReference type="Pfam" id="PF13181">
    <property type="entry name" value="TPR_8"/>
    <property type="match status" value="1"/>
</dbReference>
<accession>A0A7G1G823</accession>
<dbReference type="KEGG" id="ocy:OSSY52_03030"/>
<dbReference type="SMART" id="SM00028">
    <property type="entry name" value="TPR"/>
    <property type="match status" value="5"/>
</dbReference>
<evidence type="ECO:0000259" key="4">
    <source>
        <dbReference type="Pfam" id="PF25063"/>
    </source>
</evidence>
<evidence type="ECO:0000256" key="1">
    <source>
        <dbReference type="ARBA" id="ARBA00022737"/>
    </source>
</evidence>
<gene>
    <name evidence="5" type="ORF">OSSY52_03030</name>
</gene>
<dbReference type="RefSeq" id="WP_190615288.1">
    <property type="nucleotide sequence ID" value="NZ_AP018712.1"/>
</dbReference>
<dbReference type="InterPro" id="IPR056834">
    <property type="entry name" value="ARM_TT21_C"/>
</dbReference>